<feature type="compositionally biased region" description="Gly residues" evidence="10">
    <location>
        <begin position="1404"/>
        <end position="1425"/>
    </location>
</feature>
<proteinExistence type="predicted"/>
<feature type="region of interest" description="Disordered" evidence="10">
    <location>
        <begin position="1362"/>
        <end position="1446"/>
    </location>
</feature>
<dbReference type="VEuPathDB" id="VectorBase:ASTEI20_034939"/>
<feature type="compositionally biased region" description="Low complexity" evidence="10">
    <location>
        <begin position="1362"/>
        <end position="1403"/>
    </location>
</feature>
<keyword evidence="6" id="KW-0677">Repeat</keyword>
<dbReference type="InterPro" id="IPR011989">
    <property type="entry name" value="ARM-like"/>
</dbReference>
<dbReference type="InterPro" id="IPR016024">
    <property type="entry name" value="ARM-type_fold"/>
</dbReference>
<dbReference type="SUPFAM" id="SSF50978">
    <property type="entry name" value="WD40 repeat-like"/>
    <property type="match status" value="1"/>
</dbReference>
<dbReference type="Proteomes" id="UP000076408">
    <property type="component" value="Unassembled WGS sequence"/>
</dbReference>
<dbReference type="InterPro" id="IPR015943">
    <property type="entry name" value="WD40/YVTN_repeat-like_dom_sf"/>
</dbReference>
<dbReference type="GO" id="GO:0005770">
    <property type="term" value="C:late endosome"/>
    <property type="evidence" value="ECO:0007669"/>
    <property type="project" value="TreeGrafter"/>
</dbReference>
<reference evidence="11" key="2">
    <citation type="submission" date="2020-05" db="UniProtKB">
        <authorList>
            <consortium name="EnsemblMetazoa"/>
        </authorList>
    </citation>
    <scope>IDENTIFICATION</scope>
    <source>
        <strain evidence="11">Indian</strain>
    </source>
</reference>
<evidence type="ECO:0000256" key="10">
    <source>
        <dbReference type="SAM" id="MobiDB-lite"/>
    </source>
</evidence>
<dbReference type="STRING" id="30069.A0A182Y7M9"/>
<keyword evidence="8" id="KW-0418">Kinase</keyword>
<dbReference type="SUPFAM" id="SSF56112">
    <property type="entry name" value="Protein kinase-like (PK-like)"/>
    <property type="match status" value="1"/>
</dbReference>
<evidence type="ECO:0000256" key="3">
    <source>
        <dbReference type="ARBA" id="ARBA00022527"/>
    </source>
</evidence>
<dbReference type="InterPro" id="IPR036322">
    <property type="entry name" value="WD40_repeat_dom_sf"/>
</dbReference>
<dbReference type="InterPro" id="IPR000719">
    <property type="entry name" value="Prot_kinase_dom"/>
</dbReference>
<dbReference type="InterPro" id="IPR008271">
    <property type="entry name" value="Ser/Thr_kinase_AS"/>
</dbReference>
<dbReference type="SUPFAM" id="SSF48371">
    <property type="entry name" value="ARM repeat"/>
    <property type="match status" value="1"/>
</dbReference>
<feature type="region of interest" description="Disordered" evidence="10">
    <location>
        <begin position="755"/>
        <end position="775"/>
    </location>
</feature>
<evidence type="ECO:0000256" key="6">
    <source>
        <dbReference type="ARBA" id="ARBA00022737"/>
    </source>
</evidence>
<dbReference type="SMART" id="SM00220">
    <property type="entry name" value="S_TKc"/>
    <property type="match status" value="1"/>
</dbReference>
<dbReference type="GO" id="GO:0034272">
    <property type="term" value="C:phosphatidylinositol 3-kinase complex, class III, type II"/>
    <property type="evidence" value="ECO:0007669"/>
    <property type="project" value="TreeGrafter"/>
</dbReference>
<dbReference type="GO" id="GO:0034271">
    <property type="term" value="C:phosphatidylinositol 3-kinase complex, class III, type I"/>
    <property type="evidence" value="ECO:0007669"/>
    <property type="project" value="TreeGrafter"/>
</dbReference>
<dbReference type="FunFam" id="1.10.510.10:FF:000741">
    <property type="entry name" value="Uncharacterized protein, isoform A"/>
    <property type="match status" value="1"/>
</dbReference>
<dbReference type="Gene3D" id="2.130.10.10">
    <property type="entry name" value="YVTN repeat-like/Quinoprotein amine dehydrogenase"/>
    <property type="match status" value="2"/>
</dbReference>
<evidence type="ECO:0000256" key="2">
    <source>
        <dbReference type="ARBA" id="ARBA00012513"/>
    </source>
</evidence>
<feature type="region of interest" description="Disordered" evidence="10">
    <location>
        <begin position="360"/>
        <end position="381"/>
    </location>
</feature>
<evidence type="ECO:0000256" key="5">
    <source>
        <dbReference type="ARBA" id="ARBA00022679"/>
    </source>
</evidence>
<reference evidence="12" key="1">
    <citation type="journal article" date="2014" name="Genome Biol.">
        <title>Genome analysis of a major urban malaria vector mosquito, Anopheles stephensi.</title>
        <authorList>
            <person name="Jiang X."/>
            <person name="Peery A."/>
            <person name="Hall A.B."/>
            <person name="Sharma A."/>
            <person name="Chen X.G."/>
            <person name="Waterhouse R.M."/>
            <person name="Komissarov A."/>
            <person name="Riehle M.M."/>
            <person name="Shouche Y."/>
            <person name="Sharakhova M.V."/>
            <person name="Lawson D."/>
            <person name="Pakpour N."/>
            <person name="Arensburger P."/>
            <person name="Davidson V.L."/>
            <person name="Eiglmeier K."/>
            <person name="Emrich S."/>
            <person name="George P."/>
            <person name="Kennedy R.C."/>
            <person name="Mane S.P."/>
            <person name="Maslen G."/>
            <person name="Oringanje C."/>
            <person name="Qi Y."/>
            <person name="Settlage R."/>
            <person name="Tojo M."/>
            <person name="Tubio J.M."/>
            <person name="Unger M.F."/>
            <person name="Wang B."/>
            <person name="Vernick K.D."/>
            <person name="Ribeiro J.M."/>
            <person name="James A.A."/>
            <person name="Michel K."/>
            <person name="Riehle M.A."/>
            <person name="Luckhart S."/>
            <person name="Sharakhov I.V."/>
            <person name="Tu Z."/>
        </authorList>
    </citation>
    <scope>NUCLEOTIDE SEQUENCE [LARGE SCALE GENOMIC DNA]</scope>
    <source>
        <strain evidence="12">Indian</strain>
    </source>
</reference>
<dbReference type="GO" id="GO:0006623">
    <property type="term" value="P:protein targeting to vacuole"/>
    <property type="evidence" value="ECO:0007669"/>
    <property type="project" value="TreeGrafter"/>
</dbReference>
<dbReference type="Gene3D" id="1.10.510.10">
    <property type="entry name" value="Transferase(Phosphotransferase) domain 1"/>
    <property type="match status" value="1"/>
</dbReference>
<dbReference type="Pfam" id="PF00400">
    <property type="entry name" value="WD40"/>
    <property type="match status" value="1"/>
</dbReference>
<dbReference type="EC" id="2.7.11.1" evidence="2"/>
<dbReference type="VEuPathDB" id="VectorBase:ASTE006154"/>
<dbReference type="Pfam" id="PF00069">
    <property type="entry name" value="Pkinase"/>
    <property type="match status" value="1"/>
</dbReference>
<dbReference type="GO" id="GO:0005776">
    <property type="term" value="C:autophagosome"/>
    <property type="evidence" value="ECO:0007669"/>
    <property type="project" value="UniProtKB-SubCell"/>
</dbReference>
<dbReference type="EnsemblMetazoa" id="ASTEI04465-RA">
    <property type="protein sequence ID" value="ASTEI04465-PA"/>
    <property type="gene ID" value="ASTEI04465"/>
</dbReference>
<evidence type="ECO:0000256" key="8">
    <source>
        <dbReference type="ARBA" id="ARBA00022777"/>
    </source>
</evidence>
<keyword evidence="5" id="KW-0808">Transferase</keyword>
<feature type="region of interest" description="Disordered" evidence="10">
    <location>
        <begin position="848"/>
        <end position="891"/>
    </location>
</feature>
<dbReference type="PROSITE" id="PS00108">
    <property type="entry name" value="PROTEIN_KINASE_ST"/>
    <property type="match status" value="1"/>
</dbReference>
<evidence type="ECO:0000313" key="12">
    <source>
        <dbReference type="Proteomes" id="UP000076408"/>
    </source>
</evidence>
<dbReference type="PROSITE" id="PS50082">
    <property type="entry name" value="WD_REPEATS_2"/>
    <property type="match status" value="2"/>
</dbReference>
<dbReference type="InterPro" id="IPR011009">
    <property type="entry name" value="Kinase-like_dom_sf"/>
</dbReference>
<evidence type="ECO:0000256" key="1">
    <source>
        <dbReference type="ARBA" id="ARBA00004419"/>
    </source>
</evidence>
<keyword evidence="3" id="KW-0723">Serine/threonine-protein kinase</keyword>
<dbReference type="InterPro" id="IPR045162">
    <property type="entry name" value="Vps15-like"/>
</dbReference>
<dbReference type="GO" id="GO:0004674">
    <property type="term" value="F:protein serine/threonine kinase activity"/>
    <property type="evidence" value="ECO:0007669"/>
    <property type="project" value="UniProtKB-KW"/>
</dbReference>
<dbReference type="GO" id="GO:0045324">
    <property type="term" value="P:late endosome to vacuole transport"/>
    <property type="evidence" value="ECO:0007669"/>
    <property type="project" value="InterPro"/>
</dbReference>
<keyword evidence="7" id="KW-0547">Nucleotide-binding</keyword>
<keyword evidence="4" id="KW-0853">WD repeat</keyword>
<dbReference type="VEuPathDB" id="VectorBase:ASTEI04465"/>
<name>A0A182Y7M9_ANOST</name>
<dbReference type="PANTHER" id="PTHR17583">
    <property type="entry name" value="PHOSPHOINOSITIDE 3-KINASE REGULATORY SUBUNIT 4"/>
    <property type="match status" value="1"/>
</dbReference>
<dbReference type="SMART" id="SM00320">
    <property type="entry name" value="WD40"/>
    <property type="match status" value="6"/>
</dbReference>
<feature type="compositionally biased region" description="Gly residues" evidence="10">
    <location>
        <begin position="854"/>
        <end position="865"/>
    </location>
</feature>
<feature type="region of interest" description="Disordered" evidence="10">
    <location>
        <begin position="1123"/>
        <end position="1147"/>
    </location>
</feature>
<dbReference type="GO" id="GO:0016236">
    <property type="term" value="P:macroautophagy"/>
    <property type="evidence" value="ECO:0007669"/>
    <property type="project" value="InterPro"/>
</dbReference>
<dbReference type="FunFam" id="1.25.10.10:FF:000342">
    <property type="entry name" value="Serine/threonine-protein kinase VPS15"/>
    <property type="match status" value="1"/>
</dbReference>
<feature type="compositionally biased region" description="Acidic residues" evidence="10">
    <location>
        <begin position="364"/>
        <end position="374"/>
    </location>
</feature>
<dbReference type="PANTHER" id="PTHR17583:SF0">
    <property type="entry name" value="PHOSPHOINOSITIDE 3-KINASE REGULATORY SUBUNIT 4"/>
    <property type="match status" value="1"/>
</dbReference>
<dbReference type="GO" id="GO:0005524">
    <property type="term" value="F:ATP binding"/>
    <property type="evidence" value="ECO:0007669"/>
    <property type="project" value="UniProtKB-KW"/>
</dbReference>
<keyword evidence="9" id="KW-0067">ATP-binding</keyword>
<accession>A0A182Y7M9</accession>
<dbReference type="Pfam" id="PF22956">
    <property type="entry name" value="VPS15-like_hel"/>
    <property type="match status" value="1"/>
</dbReference>
<dbReference type="GO" id="GO:0071561">
    <property type="term" value="C:nucleus-vacuole junction"/>
    <property type="evidence" value="ECO:0007669"/>
    <property type="project" value="TreeGrafter"/>
</dbReference>
<feature type="compositionally biased region" description="Basic and acidic residues" evidence="10">
    <location>
        <begin position="1427"/>
        <end position="1446"/>
    </location>
</feature>
<organism evidence="11 12">
    <name type="scientific">Anopheles stephensi</name>
    <name type="common">Indo-Pakistan malaria mosquito</name>
    <dbReference type="NCBI Taxonomy" id="30069"/>
    <lineage>
        <taxon>Eukaryota</taxon>
        <taxon>Metazoa</taxon>
        <taxon>Ecdysozoa</taxon>
        <taxon>Arthropoda</taxon>
        <taxon>Hexapoda</taxon>
        <taxon>Insecta</taxon>
        <taxon>Pterygota</taxon>
        <taxon>Neoptera</taxon>
        <taxon>Endopterygota</taxon>
        <taxon>Diptera</taxon>
        <taxon>Nematocera</taxon>
        <taxon>Culicoidea</taxon>
        <taxon>Culicidae</taxon>
        <taxon>Anophelinae</taxon>
        <taxon>Anopheles</taxon>
    </lineage>
</organism>
<dbReference type="PROSITE" id="PS50011">
    <property type="entry name" value="PROTEIN_KINASE_DOM"/>
    <property type="match status" value="1"/>
</dbReference>
<dbReference type="InterPro" id="IPR001680">
    <property type="entry name" value="WD40_rpt"/>
</dbReference>
<evidence type="ECO:0000256" key="9">
    <source>
        <dbReference type="ARBA" id="ARBA00022840"/>
    </source>
</evidence>
<sequence>MGNQLVALAPSQIFPVEHYLTGTFEFELQFEKSMGSTRFMKVAKVKVDEGPAVVKVFVRHDPSLPLEQHLERIEYIKKHLANAVNCLPFQKVLTMEKSCLIVRQYVKHSLYDRVSTRPFLTLIEKKWITFQILCALHQCHKQKICHGDIKLENILITSWNWVLLSDFASFKPTYLPEDNPADYSYFFDTSRRRTCYIAPERFVRSTSGESIQPKDGPLVGDGQYYAGHLLPEMDIFSAGCALLELWTEGTAPFEFSQLLAYRRGEVDMVRKHLDGIENERLRELVESMLNLDPRERKSAELYLDQERGMLFPEYFYSFLQSYLQMFSTVPVVPPDEKVSRLHSDIGQIIQILTGNERERKDAISVEEEEEEDEQQAGTVHEASDDDGLILITSVVTSCIRGLSFCRSKLLSLEILQALAENTTSETILDRILPYILHLAQDAAPRVRVCSLNTLTRCLRMVRKLPRSDANVFPEYILPSIAPLATDSSTFVRMTYARNIAALADTAVSFLEQSQHSCTSENMPPPHYETELSALHEMLHQTVLSLLTDAQSAVKQTLMTSGITQLCVFFGRQKANDVILSHMITFLNDKEDRNLRGAFFDCIVGVASYVGWHCAPMLLPLLQQGLTDPEEFVIAKAIHATTMLVELGLIQKQGTIEFIDECACYLAHPNLWIRHEVVELIATAARILTAIDVQCKVRPSIAVHLRFPLIEITCPELLLDCLLPPIPRNIYDAVLRFGPDITPLIGVLCERKAARKRRTSESESVQPVQTPYGGEQMPPAIQQLVRRLTTEGLTDQIEEQLLAMRSHLMKLHHYKLAETRHTHQPSGRIVLDHYPDVMGEVQLAADTKGPTIRQAGGGGGGGGAGASDGLAAEHTKQGGVRGTRKSESDSAQDWQHMLSAIDSHSPSPTSPTASELTAAGTVLPAPTVAATGASVPMAAAAALPPTAHHSTPTSSLVEYSLPERTTGYQERMSDCRLEMEALVSKLRTRFATYQRQRELRETNQATPPLPPGWRLTGTLVAHLAEHKAAVSRMAALKPHTGSLFASASIDGTVRLWDCNKLDGQQSVNRSRQSYHANTPLHAVAACDAGQSLAVAGKDGTLLLLKIDTNSSKMALQQARHFEADTRYSSSSAPEPGENGGPDDGPVVEMHPLDQGAQSVIVYATLYGALVGWDIRMPDYAWRLQSDLRSGVITTFCIDPSSSWLTVGTSSGRHVCWDLRFQLPIAEIKHPHDARIRRVSHHPTESSWLVSASQGNSEVYVWNIETGHRQQAYWASSSPPLSNSNASSHSVCALLPGVNDGNPFLLTGGTDQRLRYWDPVNIENCALVVPSARDYAPLNVSYESRLIDGTKVISEIHCNNNNNNNSNVQLNNNTANSNANSNNNANNNVGSGAATAGNNPTMPGGNSIGAGAGPSSGTGMGGGGSTGERGSRSDDDHRVGPEMPAHGHNDVISDLLMCRTARQTFVASSSRDGVIKLWK</sequence>
<evidence type="ECO:0000256" key="4">
    <source>
        <dbReference type="ARBA" id="ARBA00022574"/>
    </source>
</evidence>
<comment type="subcellular location">
    <subcellularLocation>
        <location evidence="1">Cytoplasmic vesicle</location>
        <location evidence="1">Autophagosome</location>
    </subcellularLocation>
</comment>
<dbReference type="PROSITE" id="PS50294">
    <property type="entry name" value="WD_REPEATS_REGION"/>
    <property type="match status" value="2"/>
</dbReference>
<protein>
    <recommendedName>
        <fullName evidence="2">non-specific serine/threonine protein kinase</fullName>
        <ecNumber evidence="2">2.7.11.1</ecNumber>
    </recommendedName>
</protein>
<dbReference type="InterPro" id="IPR055231">
    <property type="entry name" value="2AA_helical"/>
</dbReference>
<keyword evidence="12" id="KW-1185">Reference proteome</keyword>
<dbReference type="OMA" id="MLMMRID"/>
<evidence type="ECO:0000256" key="7">
    <source>
        <dbReference type="ARBA" id="ARBA00022741"/>
    </source>
</evidence>
<dbReference type="CDD" id="cd13980">
    <property type="entry name" value="STKc_Vps15"/>
    <property type="match status" value="1"/>
</dbReference>
<dbReference type="FunFam" id="2.130.10.10:FF:001857">
    <property type="entry name" value="AGAP000602-PA"/>
    <property type="match status" value="1"/>
</dbReference>
<evidence type="ECO:0000313" key="11">
    <source>
        <dbReference type="EnsemblMetazoa" id="ASTEI04465-PA"/>
    </source>
</evidence>
<dbReference type="Gene3D" id="1.25.10.10">
    <property type="entry name" value="Leucine-rich Repeat Variant"/>
    <property type="match status" value="1"/>
</dbReference>